<dbReference type="RefSeq" id="WP_348995946.1">
    <property type="nucleotide sequence ID" value="NZ_CP157584.1"/>
</dbReference>
<dbReference type="AlphaFoldDB" id="A0AAU7LIQ3"/>
<gene>
    <name evidence="1" type="ORF">ABFG95_12050</name>
</gene>
<evidence type="ECO:0000313" key="1">
    <source>
        <dbReference type="EMBL" id="XBP01172.1"/>
    </source>
</evidence>
<name>A0AAU7LIQ3_9BURK</name>
<dbReference type="KEGG" id="achh:ABFG95_12050"/>
<proteinExistence type="predicted"/>
<protein>
    <submittedName>
        <fullName evidence="1">Uncharacterized protein</fullName>
    </submittedName>
</protein>
<accession>A0AAU7LIQ3</accession>
<sequence>MNGIEFIVRDRNGWLPPIPPPVPYLHPEFEIPPPPEPGAPLGDEQIAYINDMRGVVTVYALAEQFHISRGTVSNIWRGVPNAGRAIPNTRVANR</sequence>
<dbReference type="EMBL" id="CP157584">
    <property type="protein sequence ID" value="XBP01172.1"/>
    <property type="molecule type" value="Genomic_DNA"/>
</dbReference>
<reference evidence="1" key="1">
    <citation type="submission" date="2024-05" db="EMBL/GenBank/DDBJ databases">
        <title>Transcriptome analysis of the degradation process of organic nitrogen by two heterotrophic nitrifying and aerobic denitrifying bacteria, Achromobacter sp. HNDS-1 and Enterobacter sp. HNDS-6.</title>
        <authorList>
            <person name="Huang Y."/>
        </authorList>
    </citation>
    <scope>NUCLEOTIDE SEQUENCE</scope>
    <source>
        <strain evidence="1">HNDS-1</strain>
    </source>
</reference>
<organism evidence="1">
    <name type="scientific">Achromobacter sp. HNDS-1</name>
    <dbReference type="NCBI Taxonomy" id="3151598"/>
    <lineage>
        <taxon>Bacteria</taxon>
        <taxon>Pseudomonadati</taxon>
        <taxon>Pseudomonadota</taxon>
        <taxon>Betaproteobacteria</taxon>
        <taxon>Burkholderiales</taxon>
        <taxon>Alcaligenaceae</taxon>
        <taxon>Achromobacter</taxon>
    </lineage>
</organism>